<name>A0AAJ2JB19_STEMA</name>
<evidence type="ECO:0000313" key="2">
    <source>
        <dbReference type="Proteomes" id="UP001251948"/>
    </source>
</evidence>
<gene>
    <name evidence="1" type="ORF">ROV92_10245</name>
</gene>
<protein>
    <recommendedName>
        <fullName evidence="3">DUF2523 domain-containing protein</fullName>
    </recommendedName>
</protein>
<reference evidence="1" key="1">
    <citation type="submission" date="2023-07" db="EMBL/GenBank/DDBJ databases">
        <title>Comparative genomics of clinical Stenotrophomonas maltophilia isolates reveals regions of diversity which correlate with colonization and persistence in vivo.</title>
        <authorList>
            <person name="Mcdaniel M.S."/>
            <person name="Swords W.E."/>
            <person name="Sumpter N.A."/>
            <person name="Lindgren N.R."/>
            <person name="Billiot C.E."/>
        </authorList>
    </citation>
    <scope>NUCLEOTIDE SEQUENCE</scope>
    <source>
        <strain evidence="1">Ism4</strain>
    </source>
</reference>
<sequence>MAWLSFDSPMLGGAAGMLNKLIKLRAGLWVAKILSTLGLGFAAQEFIYEPIIQQAITAWNSVPGYIANWVHALGIDVFVSLCLSAYGIQGASRIFLSRKYESPT</sequence>
<organism evidence="1 2">
    <name type="scientific">Stenotrophomonas maltophilia</name>
    <name type="common">Pseudomonas maltophilia</name>
    <name type="synonym">Xanthomonas maltophilia</name>
    <dbReference type="NCBI Taxonomy" id="40324"/>
    <lineage>
        <taxon>Bacteria</taxon>
        <taxon>Pseudomonadati</taxon>
        <taxon>Pseudomonadota</taxon>
        <taxon>Gammaproteobacteria</taxon>
        <taxon>Lysobacterales</taxon>
        <taxon>Lysobacteraceae</taxon>
        <taxon>Stenotrophomonas</taxon>
        <taxon>Stenotrophomonas maltophilia group</taxon>
    </lineage>
</organism>
<evidence type="ECO:0000313" key="1">
    <source>
        <dbReference type="EMBL" id="MDT3468370.1"/>
    </source>
</evidence>
<proteinExistence type="predicted"/>
<dbReference type="RefSeq" id="WP_312562006.1">
    <property type="nucleotide sequence ID" value="NZ_JAVSKO010000004.1"/>
</dbReference>
<evidence type="ECO:0008006" key="3">
    <source>
        <dbReference type="Google" id="ProtNLM"/>
    </source>
</evidence>
<dbReference type="Proteomes" id="UP001251948">
    <property type="component" value="Unassembled WGS sequence"/>
</dbReference>
<comment type="caution">
    <text evidence="1">The sequence shown here is derived from an EMBL/GenBank/DDBJ whole genome shotgun (WGS) entry which is preliminary data.</text>
</comment>
<dbReference type="AlphaFoldDB" id="A0AAJ2JB19"/>
<accession>A0AAJ2JB19</accession>
<dbReference type="EMBL" id="JAVSKO010000004">
    <property type="protein sequence ID" value="MDT3468370.1"/>
    <property type="molecule type" value="Genomic_DNA"/>
</dbReference>